<evidence type="ECO:0000256" key="4">
    <source>
        <dbReference type="ARBA" id="ARBA00022490"/>
    </source>
</evidence>
<dbReference type="RefSeq" id="XP_016645572.1">
    <property type="nucleotide sequence ID" value="XM_016784815.1"/>
</dbReference>
<keyword evidence="6" id="KW-0805">Transcription regulation</keyword>
<feature type="compositionally biased region" description="Polar residues" evidence="9">
    <location>
        <begin position="19"/>
        <end position="28"/>
    </location>
</feature>
<dbReference type="GO" id="GO:0005737">
    <property type="term" value="C:cytoplasm"/>
    <property type="evidence" value="ECO:0007669"/>
    <property type="project" value="UniProtKB-SubCell"/>
</dbReference>
<feature type="compositionally biased region" description="Polar residues" evidence="9">
    <location>
        <begin position="236"/>
        <end position="262"/>
    </location>
</feature>
<protein>
    <recommendedName>
        <fullName evidence="12">Cyclin-dependent kinase</fullName>
    </recommendedName>
</protein>
<dbReference type="GO" id="GO:0033309">
    <property type="term" value="C:SBF transcription complex"/>
    <property type="evidence" value="ECO:0007669"/>
    <property type="project" value="TreeGrafter"/>
</dbReference>
<dbReference type="KEGG" id="sapo:SAPIO_CDS1579"/>
<dbReference type="OrthoDB" id="2359117at2759"/>
<evidence type="ECO:0000313" key="10">
    <source>
        <dbReference type="EMBL" id="KEZ45773.1"/>
    </source>
</evidence>
<keyword evidence="11" id="KW-1185">Reference proteome</keyword>
<name>A0A084GEL1_PSEDA</name>
<dbReference type="InterPro" id="IPR039198">
    <property type="entry name" value="Srl3/Whi5"/>
</dbReference>
<keyword evidence="5" id="KW-0678">Repressor</keyword>
<evidence type="ECO:0008006" key="12">
    <source>
        <dbReference type="Google" id="ProtNLM"/>
    </source>
</evidence>
<evidence type="ECO:0000256" key="6">
    <source>
        <dbReference type="ARBA" id="ARBA00023015"/>
    </source>
</evidence>
<proteinExistence type="inferred from homology"/>
<dbReference type="Proteomes" id="UP000028545">
    <property type="component" value="Unassembled WGS sequence"/>
</dbReference>
<evidence type="ECO:0000256" key="9">
    <source>
        <dbReference type="SAM" id="MobiDB-lite"/>
    </source>
</evidence>
<dbReference type="Pfam" id="PF08528">
    <property type="entry name" value="Whi5"/>
    <property type="match status" value="1"/>
</dbReference>
<evidence type="ECO:0000313" key="11">
    <source>
        <dbReference type="Proteomes" id="UP000028545"/>
    </source>
</evidence>
<comment type="subcellular location">
    <subcellularLocation>
        <location evidence="2">Cytoplasm</location>
    </subcellularLocation>
    <subcellularLocation>
        <location evidence="1">Nucleus</location>
    </subcellularLocation>
</comment>
<feature type="compositionally biased region" description="Low complexity" evidence="9">
    <location>
        <begin position="147"/>
        <end position="161"/>
    </location>
</feature>
<feature type="compositionally biased region" description="Polar residues" evidence="9">
    <location>
        <begin position="98"/>
        <end position="107"/>
    </location>
</feature>
<dbReference type="GO" id="GO:0003712">
    <property type="term" value="F:transcription coregulator activity"/>
    <property type="evidence" value="ECO:0007669"/>
    <property type="project" value="TreeGrafter"/>
</dbReference>
<keyword evidence="4" id="KW-0963">Cytoplasm</keyword>
<evidence type="ECO:0000256" key="2">
    <source>
        <dbReference type="ARBA" id="ARBA00004496"/>
    </source>
</evidence>
<feature type="region of interest" description="Disordered" evidence="9">
    <location>
        <begin position="1"/>
        <end position="28"/>
    </location>
</feature>
<dbReference type="InterPro" id="IPR013734">
    <property type="entry name" value="TF_Nrm1/Whi5"/>
</dbReference>
<dbReference type="EMBL" id="JOWA01000066">
    <property type="protein sequence ID" value="KEZ45773.1"/>
    <property type="molecule type" value="Genomic_DNA"/>
</dbReference>
<feature type="compositionally biased region" description="Polar residues" evidence="9">
    <location>
        <begin position="180"/>
        <end position="193"/>
    </location>
</feature>
<feature type="region of interest" description="Disordered" evidence="9">
    <location>
        <begin position="147"/>
        <end position="287"/>
    </location>
</feature>
<evidence type="ECO:0000256" key="5">
    <source>
        <dbReference type="ARBA" id="ARBA00022491"/>
    </source>
</evidence>
<feature type="compositionally biased region" description="Polar residues" evidence="9">
    <location>
        <begin position="342"/>
        <end position="356"/>
    </location>
</feature>
<gene>
    <name evidence="10" type="ORF">SAPIO_CDS1579</name>
</gene>
<reference evidence="10 11" key="1">
    <citation type="journal article" date="2014" name="Genome Announc.">
        <title>Draft genome sequence of the pathogenic fungus Scedosporium apiospermum.</title>
        <authorList>
            <person name="Vandeputte P."/>
            <person name="Ghamrawi S."/>
            <person name="Rechenmann M."/>
            <person name="Iltis A."/>
            <person name="Giraud S."/>
            <person name="Fleury M."/>
            <person name="Thornton C."/>
            <person name="Delhaes L."/>
            <person name="Meyer W."/>
            <person name="Papon N."/>
            <person name="Bouchara J.P."/>
        </authorList>
    </citation>
    <scope>NUCLEOTIDE SEQUENCE [LARGE SCALE GENOMIC DNA]</scope>
    <source>
        <strain evidence="10 11">IHEM 14462</strain>
    </source>
</reference>
<sequence length="474" mass="50689">MHREHSNPPSPTVLPSKANGGNMSFGQENSVAMPVTAPATQSSQCSSQESQLFQFSQIAAMQEKLDDSDTVPTRKRMADGKMKSQDFSAMSPMRTGHSRNTSTVSMASTTGSRINELTAELKTRLSYAMVKVNHGWQGHSIDEVESLASHAASPTSSSSTLPRRRGSSASPALSQGAVGSANNVTPPASQTHSPYEPSWPDTSRRPYASPRATTNNIDTAKPRSGLAPPAPIQPGQAVSSHYGTSKQTYTPTLLSQSHTASPRTPIYGSPYISHSQPTPRVSRPVDPILYSPHQNIRDQDAIEALISMSSPGNSSRLKHAFSPATSPNHTVTRTPGGRHALPTSQPRKSLPTSRPLHNNKRVGFEKSASMVALGSPDDMDVDIDSPPIHGSPHTGVVRGTPRRRTNGHGAVPSLRSSLSLPAALGAGLAKERPRLRDDEIEKMLERAAQDDSEDDEEILLPTNSRRSHSGVVGS</sequence>
<feature type="compositionally biased region" description="Polar residues" evidence="9">
    <location>
        <begin position="323"/>
        <end position="333"/>
    </location>
</feature>
<feature type="region of interest" description="Disordered" evidence="9">
    <location>
        <begin position="445"/>
        <end position="474"/>
    </location>
</feature>
<evidence type="ECO:0000256" key="1">
    <source>
        <dbReference type="ARBA" id="ARBA00004123"/>
    </source>
</evidence>
<dbReference type="GO" id="GO:0000082">
    <property type="term" value="P:G1/S transition of mitotic cell cycle"/>
    <property type="evidence" value="ECO:0007669"/>
    <property type="project" value="InterPro"/>
</dbReference>
<dbReference type="PANTHER" id="PTHR28246:SF1">
    <property type="entry name" value="G1-SPECIFIC TRANSCRIPTIONAL REPRESSOR WHI5-RELATED"/>
    <property type="match status" value="1"/>
</dbReference>
<organism evidence="10 11">
    <name type="scientific">Pseudallescheria apiosperma</name>
    <name type="common">Scedosporium apiospermum</name>
    <dbReference type="NCBI Taxonomy" id="563466"/>
    <lineage>
        <taxon>Eukaryota</taxon>
        <taxon>Fungi</taxon>
        <taxon>Dikarya</taxon>
        <taxon>Ascomycota</taxon>
        <taxon>Pezizomycotina</taxon>
        <taxon>Sordariomycetes</taxon>
        <taxon>Hypocreomycetidae</taxon>
        <taxon>Microascales</taxon>
        <taxon>Microascaceae</taxon>
        <taxon>Scedosporium</taxon>
    </lineage>
</organism>
<evidence type="ECO:0000256" key="7">
    <source>
        <dbReference type="ARBA" id="ARBA00023163"/>
    </source>
</evidence>
<feature type="region of interest" description="Disordered" evidence="9">
    <location>
        <begin position="64"/>
        <end position="107"/>
    </location>
</feature>
<dbReference type="GeneID" id="27720651"/>
<accession>A0A084GEL1</accession>
<comment type="similarity">
    <text evidence="3">Belongs to the WHI5/NRM1 family.</text>
</comment>
<evidence type="ECO:0000256" key="8">
    <source>
        <dbReference type="ARBA" id="ARBA00023242"/>
    </source>
</evidence>
<dbReference type="VEuPathDB" id="FungiDB:SAPIO_CDS1579"/>
<dbReference type="AlphaFoldDB" id="A0A084GEL1"/>
<keyword evidence="7" id="KW-0804">Transcription</keyword>
<comment type="caution">
    <text evidence="10">The sequence shown here is derived from an EMBL/GenBank/DDBJ whole genome shotgun (WGS) entry which is preliminary data.</text>
</comment>
<dbReference type="PANTHER" id="PTHR28246">
    <property type="entry name" value="G1-SPECIFIC TRANSCRIPTIONAL REPRESSOR WHI5-RELATED"/>
    <property type="match status" value="1"/>
</dbReference>
<dbReference type="HOGENOM" id="CLU_026594_1_0_1"/>
<keyword evidence="8" id="KW-0539">Nucleus</keyword>
<dbReference type="OMA" id="TIHRRQG"/>
<feature type="region of interest" description="Disordered" evidence="9">
    <location>
        <begin position="310"/>
        <end position="418"/>
    </location>
</feature>
<evidence type="ECO:0000256" key="3">
    <source>
        <dbReference type="ARBA" id="ARBA00006922"/>
    </source>
</evidence>